<evidence type="ECO:0008006" key="3">
    <source>
        <dbReference type="Google" id="ProtNLM"/>
    </source>
</evidence>
<accession>A0ABZ1RYX9</accession>
<geneLocation type="plasmid" evidence="1 2">
    <name>unnamed1</name>
</geneLocation>
<protein>
    <recommendedName>
        <fullName evidence="3">DUF3558 domain-containing protein</fullName>
    </recommendedName>
</protein>
<reference evidence="1" key="1">
    <citation type="submission" date="2022-10" db="EMBL/GenBank/DDBJ databases">
        <title>The complete genomes of actinobacterial strains from the NBC collection.</title>
        <authorList>
            <person name="Joergensen T.S."/>
            <person name="Alvarez Arevalo M."/>
            <person name="Sterndorff E.B."/>
            <person name="Faurdal D."/>
            <person name="Vuksanovic O."/>
            <person name="Mourched A.-S."/>
            <person name="Charusanti P."/>
            <person name="Shaw S."/>
            <person name="Blin K."/>
            <person name="Weber T."/>
        </authorList>
    </citation>
    <scope>NUCLEOTIDE SEQUENCE</scope>
    <source>
        <strain evidence="1">NBC_00283</strain>
        <plasmid evidence="1">unnamed1</plasmid>
    </source>
</reference>
<dbReference type="EMBL" id="CP108058">
    <property type="protein sequence ID" value="WUO51576.1"/>
    <property type="molecule type" value="Genomic_DNA"/>
</dbReference>
<proteinExistence type="predicted"/>
<evidence type="ECO:0000313" key="1">
    <source>
        <dbReference type="EMBL" id="WUO51576.1"/>
    </source>
</evidence>
<dbReference type="Proteomes" id="UP001432075">
    <property type="component" value="Plasmid unnamed1"/>
</dbReference>
<keyword evidence="2" id="KW-1185">Reference proteome</keyword>
<name>A0ABZ1RYX9_9ACTN</name>
<dbReference type="RefSeq" id="WP_328777817.1">
    <property type="nucleotide sequence ID" value="NZ_CP108058.1"/>
</dbReference>
<gene>
    <name evidence="1" type="ORF">OHU17_37715</name>
</gene>
<keyword evidence="1" id="KW-0614">Plasmid</keyword>
<sequence length="348" mass="36273">MSAHTPRALRLRIGVGLAAALVLLGGAGLLAWWNTDILGQDRFCGDALPSSDVSAVLGGPGRLAQSGLYEESDPYYSFSCKVQRTSKFVGGDQPLLEAELSFDKADFGLGASRLWKNASASSYFIGGATGAVSQTQAWVLLPTGCAKEVRPASQQAEIPVLKMNLTRGRSNPAALARAALATAQHVAAGLGCTDTNALKMPARLQGPVDDTNPAVLCGMKGFQLPEAALVKGKAEPGTAHVTGRGSRTRVCDIVLQGPGEPRISLAVSDDPAVTKAVRRDETATQGSGRTVTACASGDLYVGVSFNDAYRDVLLDQGKDAYETARSALFTSFQHAAGKDYGCPPTDGE</sequence>
<organism evidence="1 2">
    <name type="scientific">Streptomyces goshikiensis</name>
    <dbReference type="NCBI Taxonomy" id="1942"/>
    <lineage>
        <taxon>Bacteria</taxon>
        <taxon>Bacillati</taxon>
        <taxon>Actinomycetota</taxon>
        <taxon>Actinomycetes</taxon>
        <taxon>Kitasatosporales</taxon>
        <taxon>Streptomycetaceae</taxon>
        <taxon>Streptomyces</taxon>
    </lineage>
</organism>
<evidence type="ECO:0000313" key="2">
    <source>
        <dbReference type="Proteomes" id="UP001432075"/>
    </source>
</evidence>